<dbReference type="Proteomes" id="UP000031631">
    <property type="component" value="Chromosome"/>
</dbReference>
<organism evidence="1 2">
    <name type="scientific">Thiolapillus brandeum</name>
    <dbReference type="NCBI Taxonomy" id="1076588"/>
    <lineage>
        <taxon>Bacteria</taxon>
        <taxon>Pseudomonadati</taxon>
        <taxon>Pseudomonadota</taxon>
        <taxon>Gammaproteobacteria</taxon>
        <taxon>Chromatiales</taxon>
        <taxon>Sedimenticolaceae</taxon>
        <taxon>Thiolapillus</taxon>
    </lineage>
</organism>
<dbReference type="InterPro" id="IPR052637">
    <property type="entry name" value="KLHDC3-like"/>
</dbReference>
<evidence type="ECO:0000313" key="1">
    <source>
        <dbReference type="EMBL" id="BAO45597.1"/>
    </source>
</evidence>
<proteinExistence type="predicted"/>
<dbReference type="PANTHER" id="PTHR46461:SF1">
    <property type="entry name" value="KELCH DOMAIN-CONTAINING PROTEIN 3"/>
    <property type="match status" value="1"/>
</dbReference>
<dbReference type="OrthoDB" id="7064297at2"/>
<evidence type="ECO:0008006" key="3">
    <source>
        <dbReference type="Google" id="ProtNLM"/>
    </source>
</evidence>
<dbReference type="PANTHER" id="PTHR46461">
    <property type="entry name" value="KELCH DOMAIN-CONTAINING PROTEIN 3"/>
    <property type="match status" value="1"/>
</dbReference>
<dbReference type="EMBL" id="AP012273">
    <property type="protein sequence ID" value="BAO45597.1"/>
    <property type="molecule type" value="Genomic_DNA"/>
</dbReference>
<dbReference type="InterPro" id="IPR015915">
    <property type="entry name" value="Kelch-typ_b-propeller"/>
</dbReference>
<dbReference type="GO" id="GO:0003682">
    <property type="term" value="F:chromatin binding"/>
    <property type="evidence" value="ECO:0007669"/>
    <property type="project" value="InterPro"/>
</dbReference>
<dbReference type="SUPFAM" id="SSF50965">
    <property type="entry name" value="Galactose oxidase, central domain"/>
    <property type="match status" value="1"/>
</dbReference>
<dbReference type="SMART" id="SM00612">
    <property type="entry name" value="Kelch"/>
    <property type="match status" value="5"/>
</dbReference>
<dbReference type="RefSeq" id="WP_041069433.1">
    <property type="nucleotide sequence ID" value="NZ_AP012273.1"/>
</dbReference>
<name>A0A7U6GL48_9GAMM</name>
<dbReference type="AlphaFoldDB" id="A0A7U6GL48"/>
<gene>
    <name evidence="1" type="ORF">TBH_C2692</name>
</gene>
<dbReference type="Gene3D" id="2.120.10.80">
    <property type="entry name" value="Kelch-type beta propeller"/>
    <property type="match status" value="2"/>
</dbReference>
<dbReference type="SUPFAM" id="SSF117281">
    <property type="entry name" value="Kelch motif"/>
    <property type="match status" value="1"/>
</dbReference>
<dbReference type="GO" id="GO:0005737">
    <property type="term" value="C:cytoplasm"/>
    <property type="evidence" value="ECO:0007669"/>
    <property type="project" value="TreeGrafter"/>
</dbReference>
<dbReference type="KEGG" id="tbn:TBH_C2692"/>
<reference evidence="1 2" key="1">
    <citation type="journal article" date="2014" name="PLoS ONE">
        <title>Physiological and genomic features of a novel sulfur-oxidizing gammaproteobacterium belonging to a previously uncultivated symbiotic lineage isolated from a hydrothermal vent.</title>
        <authorList>
            <person name="Nunoura T."/>
            <person name="Takaki Y."/>
            <person name="Kazama H."/>
            <person name="Kakuta J."/>
            <person name="Shimamura S."/>
            <person name="Makita H."/>
            <person name="Hirai M."/>
            <person name="Miyazaki M."/>
            <person name="Takai K."/>
        </authorList>
    </citation>
    <scope>NUCLEOTIDE SEQUENCE [LARGE SCALE GENOMIC DNA]</scope>
    <source>
        <strain evidence="1 2">Hiromi1</strain>
    </source>
</reference>
<dbReference type="InterPro" id="IPR006652">
    <property type="entry name" value="Kelch_1"/>
</dbReference>
<evidence type="ECO:0000313" key="2">
    <source>
        <dbReference type="Proteomes" id="UP000031631"/>
    </source>
</evidence>
<protein>
    <recommendedName>
        <fullName evidence="3">Galactose oxidase</fullName>
    </recommendedName>
</protein>
<dbReference type="InterPro" id="IPR011043">
    <property type="entry name" value="Gal_Oxase/kelch_b-propeller"/>
</dbReference>
<accession>A0A7U6GL48</accession>
<dbReference type="Pfam" id="PF24681">
    <property type="entry name" value="Kelch_KLHDC2_KLHL20_DRC7"/>
    <property type="match status" value="1"/>
</dbReference>
<sequence length="607" mass="67990">MSNLLPLQRILFLLICLLPVMLMAAEPSSGQLRQSLDIEQRIACQATIEDIRWSHRIWPAENPAPKPAREEVLSDVQIRAQVEESLRMEAALKEIYDIDIDERMLQAEMNRMARTTRAPQRLRELFQALGNDPVKVADCLARPALVKRLLRNHYNWDERQHGVVRKMAMAALSGDISLEESKGTEHKLFLVRDEGQAAELVEENVTLQDDEAFEAKRRELMGRRSGKPVALRETEVEFVQELLLASSDNRLDVLVRTWPKRRFGDWWRVRSATIAIPFRSARYAQLHLPALGDKSNGVKTSRVVGGDTWALHDQLVLGVQGLQAVWTGTEMIVWGGSYDWNECLNSGGRYDPVLDTWTPVTLTGAPLARNYHSVVWTGLEMLVWGGEENCSGRYSNTGGRYNPATDSWQQMSTVGAPVERSRHTVVWTGHEMIVWGGYNGSSVNTGGRYDPSADQWFPVSLVGAPSARREHTAVWTGKEMIIWGGREYTRTNTGGRYDPVTDSWTATNLLGATARTGHTAVWTGNEMIVWGGSDGDLSNVGARYDPVTDSWVLIDSVAPEARAGHTAVWTGNEMIIWGERDITAMYWRVEVAMIPCLTVGTPRIPSA</sequence>
<keyword evidence="2" id="KW-1185">Reference proteome</keyword>